<dbReference type="RefSeq" id="WP_165403740.1">
    <property type="nucleotide sequence ID" value="NZ_BMHA01000001.1"/>
</dbReference>
<dbReference type="InterPro" id="IPR017941">
    <property type="entry name" value="Rieske_2Fe-2S"/>
</dbReference>
<keyword evidence="2" id="KW-0001">2Fe-2S</keyword>
<dbReference type="SUPFAM" id="SSF55961">
    <property type="entry name" value="Bet v1-like"/>
    <property type="match status" value="1"/>
</dbReference>
<evidence type="ECO:0000256" key="6">
    <source>
        <dbReference type="ARBA" id="ARBA00023014"/>
    </source>
</evidence>
<reference evidence="8" key="2">
    <citation type="submission" date="2020-09" db="EMBL/GenBank/DDBJ databases">
        <authorList>
            <person name="Sun Q."/>
            <person name="Zhou Y."/>
        </authorList>
    </citation>
    <scope>NUCLEOTIDE SEQUENCE</scope>
    <source>
        <strain evidence="8">CGMCC 1.14988</strain>
    </source>
</reference>
<evidence type="ECO:0000256" key="1">
    <source>
        <dbReference type="ARBA" id="ARBA00008751"/>
    </source>
</evidence>
<feature type="domain" description="Rieske" evidence="7">
    <location>
        <begin position="43"/>
        <end position="142"/>
    </location>
</feature>
<protein>
    <submittedName>
        <fullName evidence="8">Hydrogenase</fullName>
    </submittedName>
</protein>
<dbReference type="PRINTS" id="PR00090">
    <property type="entry name" value="RNGDIOXGNASE"/>
</dbReference>
<evidence type="ECO:0000256" key="2">
    <source>
        <dbReference type="ARBA" id="ARBA00022714"/>
    </source>
</evidence>
<evidence type="ECO:0000259" key="7">
    <source>
        <dbReference type="PROSITE" id="PS51296"/>
    </source>
</evidence>
<dbReference type="PROSITE" id="PS51296">
    <property type="entry name" value="RIESKE"/>
    <property type="match status" value="1"/>
</dbReference>
<sequence length="462" mass="53360">MPATRTDSLRGLIDAENGTISRELYTREDIFRQEQERIFRRCWLFLGHETLVPNPGDFVLTRMGTEEVLLVRDRKDKQIRAFLNSCRHRGEKVCRYDEGNALVFTCPFHAWTYDSKGTLVGAAGQKHPDSYAGALNKDEWSLVEVAQFKNYYGTLWATWDKDAPSFEDYLGPFAEAVRYMCEGSDGEDNGLEVFKPWQRWRLPTNWKVPAFTSSRDPEHAALTHRSVNAAAIGPMRTLAGGERQKKRNLLPNTTYVVGDHNLGHGGAWTDYHVPGVADYVDGWYEEGVDDYFREMHQKKQQKYKDRIAPASGHDAGHICVFPNFIMDAWRWRIWHPHELGVVERWSLFGVDKNAPKVVKDAVRHYVMRYNGPTGCTESDDMENWNYVYPASLGAEAQKWNYNFANGLGRGKTREDMHPGLVFNDHRTEEAHRARFSRWVAMMEAETWDELYPALADANHRIW</sequence>
<dbReference type="GO" id="GO:0051537">
    <property type="term" value="F:2 iron, 2 sulfur cluster binding"/>
    <property type="evidence" value="ECO:0007669"/>
    <property type="project" value="UniProtKB-KW"/>
</dbReference>
<dbReference type="GO" id="GO:0004497">
    <property type="term" value="F:monooxygenase activity"/>
    <property type="evidence" value="ECO:0007669"/>
    <property type="project" value="UniProtKB-ARBA"/>
</dbReference>
<keyword evidence="5" id="KW-0408">Iron</keyword>
<evidence type="ECO:0000256" key="3">
    <source>
        <dbReference type="ARBA" id="ARBA00022723"/>
    </source>
</evidence>
<dbReference type="GO" id="GO:0016705">
    <property type="term" value="F:oxidoreductase activity, acting on paired donors, with incorporation or reduction of molecular oxygen"/>
    <property type="evidence" value="ECO:0007669"/>
    <property type="project" value="UniProtKB-ARBA"/>
</dbReference>
<keyword evidence="9" id="KW-1185">Reference proteome</keyword>
<comment type="caution">
    <text evidence="8">The sequence shown here is derived from an EMBL/GenBank/DDBJ whole genome shotgun (WGS) entry which is preliminary data.</text>
</comment>
<dbReference type="PANTHER" id="PTHR43756">
    <property type="entry name" value="CHOLINE MONOOXYGENASE, CHLOROPLASTIC"/>
    <property type="match status" value="1"/>
</dbReference>
<organism evidence="8 9">
    <name type="scientific">Egicoccus halophilus</name>
    <dbReference type="NCBI Taxonomy" id="1670830"/>
    <lineage>
        <taxon>Bacteria</taxon>
        <taxon>Bacillati</taxon>
        <taxon>Actinomycetota</taxon>
        <taxon>Nitriliruptoria</taxon>
        <taxon>Egicoccales</taxon>
        <taxon>Egicoccaceae</taxon>
        <taxon>Egicoccus</taxon>
    </lineage>
</organism>
<gene>
    <name evidence="8" type="primary">hcaE</name>
    <name evidence="8" type="ORF">GCM10011354_00070</name>
</gene>
<keyword evidence="4" id="KW-0560">Oxidoreductase</keyword>
<proteinExistence type="inferred from homology"/>
<evidence type="ECO:0000313" key="9">
    <source>
        <dbReference type="Proteomes" id="UP000650511"/>
    </source>
</evidence>
<dbReference type="Gene3D" id="3.90.380.10">
    <property type="entry name" value="Naphthalene 1,2-dioxygenase Alpha Subunit, Chain A, domain 1"/>
    <property type="match status" value="1"/>
</dbReference>
<evidence type="ECO:0000313" key="8">
    <source>
        <dbReference type="EMBL" id="GGI02353.1"/>
    </source>
</evidence>
<evidence type="ECO:0000256" key="4">
    <source>
        <dbReference type="ARBA" id="ARBA00023002"/>
    </source>
</evidence>
<comment type="similarity">
    <text evidence="1">Belongs to the bacterial ring-hydroxylating dioxygenase alpha subunit family.</text>
</comment>
<dbReference type="PROSITE" id="PS00570">
    <property type="entry name" value="RING_HYDROXYL_ALPHA"/>
    <property type="match status" value="1"/>
</dbReference>
<dbReference type="GO" id="GO:0005506">
    <property type="term" value="F:iron ion binding"/>
    <property type="evidence" value="ECO:0007669"/>
    <property type="project" value="InterPro"/>
</dbReference>
<dbReference type="PANTHER" id="PTHR43756:SF1">
    <property type="entry name" value="3-PHENYLPROPIONATE_CINNAMIC ACID DIOXYGENASE SUBUNIT ALPHA"/>
    <property type="match status" value="1"/>
</dbReference>
<reference evidence="8" key="1">
    <citation type="journal article" date="2014" name="Int. J. Syst. Evol. Microbiol.">
        <title>Complete genome sequence of Corynebacterium casei LMG S-19264T (=DSM 44701T), isolated from a smear-ripened cheese.</title>
        <authorList>
            <consortium name="US DOE Joint Genome Institute (JGI-PGF)"/>
            <person name="Walter F."/>
            <person name="Albersmeier A."/>
            <person name="Kalinowski J."/>
            <person name="Ruckert C."/>
        </authorList>
    </citation>
    <scope>NUCLEOTIDE SEQUENCE</scope>
    <source>
        <strain evidence="8">CGMCC 1.14988</strain>
    </source>
</reference>
<dbReference type="Pfam" id="PF00355">
    <property type="entry name" value="Rieske"/>
    <property type="match status" value="1"/>
</dbReference>
<evidence type="ECO:0000256" key="5">
    <source>
        <dbReference type="ARBA" id="ARBA00023004"/>
    </source>
</evidence>
<keyword evidence="3" id="KW-0479">Metal-binding</keyword>
<dbReference type="InterPro" id="IPR001663">
    <property type="entry name" value="Rng_hydr_dOase-A"/>
</dbReference>
<dbReference type="EMBL" id="BMHA01000001">
    <property type="protein sequence ID" value="GGI02353.1"/>
    <property type="molecule type" value="Genomic_DNA"/>
</dbReference>
<dbReference type="Gene3D" id="2.102.10.10">
    <property type="entry name" value="Rieske [2Fe-2S] iron-sulphur domain"/>
    <property type="match status" value="1"/>
</dbReference>
<dbReference type="AlphaFoldDB" id="A0A8J3AAW9"/>
<dbReference type="SUPFAM" id="SSF50022">
    <property type="entry name" value="ISP domain"/>
    <property type="match status" value="1"/>
</dbReference>
<keyword evidence="6" id="KW-0411">Iron-sulfur</keyword>
<dbReference type="InterPro" id="IPR015881">
    <property type="entry name" value="ARHD_Rieske_2Fe_2S"/>
</dbReference>
<name>A0A8J3AAW9_9ACTN</name>
<dbReference type="Proteomes" id="UP000650511">
    <property type="component" value="Unassembled WGS sequence"/>
</dbReference>
<dbReference type="InterPro" id="IPR036922">
    <property type="entry name" value="Rieske_2Fe-2S_sf"/>
</dbReference>
<accession>A0A8J3AAW9</accession>